<dbReference type="GO" id="GO:0004553">
    <property type="term" value="F:hydrolase activity, hydrolyzing O-glycosyl compounds"/>
    <property type="evidence" value="ECO:0007669"/>
    <property type="project" value="InterPro"/>
</dbReference>
<reference evidence="2" key="1">
    <citation type="journal article" date="2013" name="Environ. Microbiol.">
        <title>Seasonally variable intestinal metagenomes of the red palm weevil (Rhynchophorus ferrugineus).</title>
        <authorList>
            <person name="Jia S."/>
            <person name="Zhang X."/>
            <person name="Zhang G."/>
            <person name="Yin A."/>
            <person name="Zhang S."/>
            <person name="Li F."/>
            <person name="Wang L."/>
            <person name="Zhao D."/>
            <person name="Yun Q."/>
            <person name="Tala"/>
            <person name="Wang J."/>
            <person name="Sun G."/>
            <person name="Baabdullah M."/>
            <person name="Yu X."/>
            <person name="Hu S."/>
            <person name="Al-Mssallem I.S."/>
            <person name="Yu J."/>
        </authorList>
    </citation>
    <scope>NUCLEOTIDE SEQUENCE</scope>
</reference>
<proteinExistence type="predicted"/>
<dbReference type="Gene3D" id="3.20.20.300">
    <property type="entry name" value="Glycoside hydrolase, family 3, N-terminal domain"/>
    <property type="match status" value="1"/>
</dbReference>
<name>A0A060BPS7_9BIFI</name>
<keyword evidence="1" id="KW-0378">Hydrolase</keyword>
<evidence type="ECO:0000313" key="2">
    <source>
        <dbReference type="EMBL" id="AIA86343.1"/>
    </source>
</evidence>
<organism evidence="2">
    <name type="scientific">uncultured Bifidobacterium sp</name>
    <dbReference type="NCBI Taxonomy" id="165187"/>
    <lineage>
        <taxon>Bacteria</taxon>
        <taxon>Bacillati</taxon>
        <taxon>Actinomycetota</taxon>
        <taxon>Actinomycetes</taxon>
        <taxon>Bifidobacteriales</taxon>
        <taxon>Bifidobacteriaceae</taxon>
        <taxon>Bifidobacterium</taxon>
        <taxon>environmental samples</taxon>
    </lineage>
</organism>
<dbReference type="EMBL" id="KF119078">
    <property type="protein sequence ID" value="AIA86343.1"/>
    <property type="molecule type" value="Genomic_DNA"/>
</dbReference>
<dbReference type="InterPro" id="IPR036962">
    <property type="entry name" value="Glyco_hydro_3_N_sf"/>
</dbReference>
<dbReference type="AlphaFoldDB" id="A0A060BPS7"/>
<sequence>MVMMSLATYSKLDGSSPAAFSSTIVDGLLRSTLGFEWGCHVRLTVGDRCERHSGGSTWREIDRGGGDLACMGSPSYNEPVLNGIIAKARADSTFAARVKQSAVRVMTLK</sequence>
<dbReference type="SUPFAM" id="SSF51445">
    <property type="entry name" value="(Trans)glycosidases"/>
    <property type="match status" value="1"/>
</dbReference>
<dbReference type="GO" id="GO:0005975">
    <property type="term" value="P:carbohydrate metabolic process"/>
    <property type="evidence" value="ECO:0007669"/>
    <property type="project" value="InterPro"/>
</dbReference>
<feature type="non-terminal residue" evidence="2">
    <location>
        <position position="109"/>
    </location>
</feature>
<protein>
    <submittedName>
        <fullName evidence="2">CAZy families GH3 protein</fullName>
    </submittedName>
</protein>
<accession>A0A060BPS7</accession>
<evidence type="ECO:0000256" key="1">
    <source>
        <dbReference type="ARBA" id="ARBA00022801"/>
    </source>
</evidence>
<dbReference type="InterPro" id="IPR017853">
    <property type="entry name" value="GH"/>
</dbReference>